<dbReference type="eggNOG" id="COG1734">
    <property type="taxonomic scope" value="Bacteria"/>
</dbReference>
<accession>A0A085BLS9</accession>
<feature type="zinc finger region" description="dksA C4-type" evidence="4">
    <location>
        <begin position="97"/>
        <end position="121"/>
    </location>
</feature>
<dbReference type="Gene3D" id="1.20.120.910">
    <property type="entry name" value="DksA, coiled-coil domain"/>
    <property type="match status" value="1"/>
</dbReference>
<dbReference type="PANTHER" id="PTHR33823">
    <property type="entry name" value="RNA POLYMERASE-BINDING TRANSCRIPTION FACTOR DKSA-RELATED"/>
    <property type="match status" value="1"/>
</dbReference>
<feature type="domain" description="Zinc finger DksA/TraR C4-type" evidence="5">
    <location>
        <begin position="93"/>
        <end position="122"/>
    </location>
</feature>
<dbReference type="OrthoDB" id="9811543at2"/>
<evidence type="ECO:0000256" key="4">
    <source>
        <dbReference type="PROSITE-ProRule" id="PRU00510"/>
    </source>
</evidence>
<protein>
    <submittedName>
        <fullName evidence="6">Molecular chaperone DnaK</fullName>
    </submittedName>
</protein>
<name>A0A085BLS9_9FLAO</name>
<dbReference type="SUPFAM" id="SSF57716">
    <property type="entry name" value="Glucocorticoid receptor-like (DNA-binding domain)"/>
    <property type="match status" value="1"/>
</dbReference>
<dbReference type="PROSITE" id="PS51128">
    <property type="entry name" value="ZF_DKSA_2"/>
    <property type="match status" value="1"/>
</dbReference>
<evidence type="ECO:0000256" key="3">
    <source>
        <dbReference type="ARBA" id="ARBA00022833"/>
    </source>
</evidence>
<sequence length="126" mass="14457">MADEKLRYSDADLQEFKQLIQDKIDKAEHDLVLIKESFINDQNNGTDDTSPTFKAFEEGAETLSKEQNSILAGRQEKFVRDLKHALIRIQNKTYGICRVTGKLIPKERLRAVPHATLSIEAKNMQR</sequence>
<keyword evidence="1" id="KW-0479">Metal-binding</keyword>
<dbReference type="Pfam" id="PF01258">
    <property type="entry name" value="zf-dskA_traR"/>
    <property type="match status" value="1"/>
</dbReference>
<dbReference type="STRING" id="421072.SAMN04488097_1409"/>
<keyword evidence="2" id="KW-0863">Zinc-finger</keyword>
<keyword evidence="3" id="KW-0862">Zinc</keyword>
<keyword evidence="7" id="KW-1185">Reference proteome</keyword>
<evidence type="ECO:0000313" key="6">
    <source>
        <dbReference type="EMBL" id="KFC23424.1"/>
    </source>
</evidence>
<reference evidence="6 7" key="1">
    <citation type="submission" date="2014-07" db="EMBL/GenBank/DDBJ databases">
        <title>Epilithonimonas lactis LMG 22401 Genome.</title>
        <authorList>
            <person name="Pipes S.E."/>
            <person name="Stropko S.J."/>
        </authorList>
    </citation>
    <scope>NUCLEOTIDE SEQUENCE [LARGE SCALE GENOMIC DNA]</scope>
    <source>
        <strain evidence="6 7">LMG 24401</strain>
    </source>
</reference>
<evidence type="ECO:0000259" key="5">
    <source>
        <dbReference type="Pfam" id="PF01258"/>
    </source>
</evidence>
<dbReference type="GO" id="GO:0008270">
    <property type="term" value="F:zinc ion binding"/>
    <property type="evidence" value="ECO:0007669"/>
    <property type="project" value="UniProtKB-KW"/>
</dbReference>
<dbReference type="EMBL" id="JPLY01000001">
    <property type="protein sequence ID" value="KFC23424.1"/>
    <property type="molecule type" value="Genomic_DNA"/>
</dbReference>
<dbReference type="PANTHER" id="PTHR33823:SF2">
    <property type="entry name" value="RNA POLYMERASE-BINDING TRANSCRIPTION FACTOR DKSA"/>
    <property type="match status" value="1"/>
</dbReference>
<comment type="caution">
    <text evidence="6">The sequence shown here is derived from an EMBL/GenBank/DDBJ whole genome shotgun (WGS) entry which is preliminary data.</text>
</comment>
<gene>
    <name evidence="6" type="ORF">IO89_02225</name>
</gene>
<dbReference type="InterPro" id="IPR000962">
    <property type="entry name" value="Znf_DskA_TraR"/>
</dbReference>
<evidence type="ECO:0000256" key="1">
    <source>
        <dbReference type="ARBA" id="ARBA00022723"/>
    </source>
</evidence>
<organism evidence="6 7">
    <name type="scientific">Epilithonimonas lactis</name>
    <dbReference type="NCBI Taxonomy" id="421072"/>
    <lineage>
        <taxon>Bacteria</taxon>
        <taxon>Pseudomonadati</taxon>
        <taxon>Bacteroidota</taxon>
        <taxon>Flavobacteriia</taxon>
        <taxon>Flavobacteriales</taxon>
        <taxon>Weeksellaceae</taxon>
        <taxon>Chryseobacterium group</taxon>
        <taxon>Epilithonimonas</taxon>
    </lineage>
</organism>
<proteinExistence type="predicted"/>
<dbReference type="Proteomes" id="UP000028623">
    <property type="component" value="Unassembled WGS sequence"/>
</dbReference>
<evidence type="ECO:0000256" key="2">
    <source>
        <dbReference type="ARBA" id="ARBA00022771"/>
    </source>
</evidence>
<evidence type="ECO:0000313" key="7">
    <source>
        <dbReference type="Proteomes" id="UP000028623"/>
    </source>
</evidence>
<dbReference type="RefSeq" id="WP_034974203.1">
    <property type="nucleotide sequence ID" value="NZ_FOFI01000002.1"/>
</dbReference>
<dbReference type="AlphaFoldDB" id="A0A085BLS9"/>